<sequence>MHPVLHFAELGQITFHPRLRHLFLFGDTSGQYGVFYQDLFYGLVELYRIACVRKEGKTFKELERIEMVIGGIDYSRYLGRFLSKTDFGLVLGFRFKSLERRYGPPVLTDGSEIGPLPHPGFFKYFLEVFRSKTFLLFNGKGQF</sequence>
<proteinExistence type="predicted"/>
<reference evidence="1" key="1">
    <citation type="submission" date="2016-06" db="EMBL/GenBank/DDBJ databases">
        <title>Draft Genome sequence of the fungus Inonotus baumii.</title>
        <authorList>
            <person name="Zhu H."/>
            <person name="Lin W."/>
        </authorList>
    </citation>
    <scope>NUCLEOTIDE SEQUENCE</scope>
    <source>
        <strain evidence="1">821</strain>
    </source>
</reference>
<evidence type="ECO:0000313" key="1">
    <source>
        <dbReference type="EMBL" id="OCB85545.1"/>
    </source>
</evidence>
<dbReference type="AlphaFoldDB" id="A0A9Q5N064"/>
<protein>
    <submittedName>
        <fullName evidence="1">Uncharacterized protein</fullName>
    </submittedName>
</protein>
<gene>
    <name evidence="1" type="ORF">A7U60_g7555</name>
</gene>
<evidence type="ECO:0000313" key="2">
    <source>
        <dbReference type="Proteomes" id="UP000757232"/>
    </source>
</evidence>
<organism evidence="1 2">
    <name type="scientific">Sanghuangporus baumii</name>
    <name type="common">Phellinus baumii</name>
    <dbReference type="NCBI Taxonomy" id="108892"/>
    <lineage>
        <taxon>Eukaryota</taxon>
        <taxon>Fungi</taxon>
        <taxon>Dikarya</taxon>
        <taxon>Basidiomycota</taxon>
        <taxon>Agaricomycotina</taxon>
        <taxon>Agaricomycetes</taxon>
        <taxon>Hymenochaetales</taxon>
        <taxon>Hymenochaetaceae</taxon>
        <taxon>Sanghuangporus</taxon>
    </lineage>
</organism>
<comment type="caution">
    <text evidence="1">The sequence shown here is derived from an EMBL/GenBank/DDBJ whole genome shotgun (WGS) entry which is preliminary data.</text>
</comment>
<keyword evidence="2" id="KW-1185">Reference proteome</keyword>
<name>A0A9Q5N064_SANBA</name>
<accession>A0A9Q5N064</accession>
<dbReference type="Proteomes" id="UP000757232">
    <property type="component" value="Unassembled WGS sequence"/>
</dbReference>
<dbReference type="EMBL" id="LNZH02000209">
    <property type="protein sequence ID" value="OCB85545.1"/>
    <property type="molecule type" value="Genomic_DNA"/>
</dbReference>